<dbReference type="OrthoDB" id="4991543at2"/>
<proteinExistence type="predicted"/>
<sequence>MSETPESIRRVPGSRRVRTAPAPGSDPSPQAGMAAVRAAEDSDAGWGGKPAQTSGDSGNDARMRADVPPHWGTHTR</sequence>
<organism evidence="2 3">
    <name type="scientific">Mycetocola tolaasinivorans</name>
    <dbReference type="NCBI Taxonomy" id="76635"/>
    <lineage>
        <taxon>Bacteria</taxon>
        <taxon>Bacillati</taxon>
        <taxon>Actinomycetota</taxon>
        <taxon>Actinomycetes</taxon>
        <taxon>Micrococcales</taxon>
        <taxon>Microbacteriaceae</taxon>
        <taxon>Mycetocola</taxon>
    </lineage>
</organism>
<keyword evidence="3" id="KW-1185">Reference proteome</keyword>
<name>A0A3L7ABU7_9MICO</name>
<feature type="region of interest" description="Disordered" evidence="1">
    <location>
        <begin position="1"/>
        <end position="76"/>
    </location>
</feature>
<evidence type="ECO:0000256" key="1">
    <source>
        <dbReference type="SAM" id="MobiDB-lite"/>
    </source>
</evidence>
<dbReference type="Proteomes" id="UP000272503">
    <property type="component" value="Unassembled WGS sequence"/>
</dbReference>
<comment type="caution">
    <text evidence="2">The sequence shown here is derived from an EMBL/GenBank/DDBJ whole genome shotgun (WGS) entry which is preliminary data.</text>
</comment>
<dbReference type="EMBL" id="RCUX01000002">
    <property type="protein sequence ID" value="RLP77485.1"/>
    <property type="molecule type" value="Genomic_DNA"/>
</dbReference>
<protein>
    <submittedName>
        <fullName evidence="2">Uncharacterized protein</fullName>
    </submittedName>
</protein>
<evidence type="ECO:0000313" key="3">
    <source>
        <dbReference type="Proteomes" id="UP000272503"/>
    </source>
</evidence>
<evidence type="ECO:0000313" key="2">
    <source>
        <dbReference type="EMBL" id="RLP77485.1"/>
    </source>
</evidence>
<dbReference type="AlphaFoldDB" id="A0A3L7ABU7"/>
<gene>
    <name evidence="2" type="ORF">D9V32_03290</name>
</gene>
<reference evidence="2 3" key="1">
    <citation type="submission" date="2018-10" db="EMBL/GenBank/DDBJ databases">
        <authorList>
            <person name="Li J."/>
        </authorList>
    </citation>
    <scope>NUCLEOTIDE SEQUENCE [LARGE SCALE GENOMIC DNA]</scope>
    <source>
        <strain evidence="2 3">IF 016277</strain>
    </source>
</reference>
<accession>A0A3L7ABU7</accession>
<dbReference type="RefSeq" id="WP_121647467.1">
    <property type="nucleotide sequence ID" value="NZ_RCUX01000002.1"/>
</dbReference>